<organism evidence="1 2">
    <name type="scientific">Hymenobacter busanensis</name>
    <dbReference type="NCBI Taxonomy" id="2607656"/>
    <lineage>
        <taxon>Bacteria</taxon>
        <taxon>Pseudomonadati</taxon>
        <taxon>Bacteroidota</taxon>
        <taxon>Cytophagia</taxon>
        <taxon>Cytophagales</taxon>
        <taxon>Hymenobacteraceae</taxon>
        <taxon>Hymenobacter</taxon>
    </lineage>
</organism>
<protein>
    <submittedName>
        <fullName evidence="1">Uncharacterized protein</fullName>
    </submittedName>
</protein>
<evidence type="ECO:0000313" key="1">
    <source>
        <dbReference type="EMBL" id="KAA9327536.1"/>
    </source>
</evidence>
<dbReference type="EMBL" id="VTWU01000006">
    <property type="protein sequence ID" value="KAA9327536.1"/>
    <property type="molecule type" value="Genomic_DNA"/>
</dbReference>
<gene>
    <name evidence="1" type="ORF">F0P96_16265</name>
</gene>
<accession>A0A7L4ZTK3</accession>
<evidence type="ECO:0000313" key="2">
    <source>
        <dbReference type="Proteomes" id="UP000326380"/>
    </source>
</evidence>
<dbReference type="AlphaFoldDB" id="A0A7L4ZTK3"/>
<keyword evidence="2" id="KW-1185">Reference proteome</keyword>
<name>A0A7L4ZTK3_9BACT</name>
<reference evidence="1 2" key="1">
    <citation type="submission" date="2019-09" db="EMBL/GenBank/DDBJ databases">
        <title>Genome sequence of Hymenobacter sp. M3.</title>
        <authorList>
            <person name="Srinivasan S."/>
        </authorList>
    </citation>
    <scope>NUCLEOTIDE SEQUENCE [LARGE SCALE GENOMIC DNA]</scope>
    <source>
        <strain evidence="1 2">M3</strain>
    </source>
</reference>
<comment type="caution">
    <text evidence="1">The sequence shown here is derived from an EMBL/GenBank/DDBJ whole genome shotgun (WGS) entry which is preliminary data.</text>
</comment>
<dbReference type="Proteomes" id="UP000326380">
    <property type="component" value="Unassembled WGS sequence"/>
</dbReference>
<sequence>MDALKIKNTSGLELVVTTDEPGDYGSVGGTDDLPWWSNNDPLWNDYLMATTAEYRPHLELIKRAIEELGWVGETADRKANDWYFVFSDGVAFGYTWREWGALMSAIVGRQEGYLAYYMDHKKSE</sequence>
<proteinExistence type="predicted"/>
<dbReference type="RefSeq" id="WP_151079983.1">
    <property type="nucleotide sequence ID" value="NZ_CP047647.1"/>
</dbReference>